<keyword evidence="3" id="KW-1185">Reference proteome</keyword>
<evidence type="ECO:0000256" key="1">
    <source>
        <dbReference type="SAM" id="MobiDB-lite"/>
    </source>
</evidence>
<comment type="caution">
    <text evidence="2">The sequence shown here is derived from an EMBL/GenBank/DDBJ whole genome shotgun (WGS) entry which is preliminary data.</text>
</comment>
<gene>
    <name evidence="2" type="ORF">HAX54_051367</name>
</gene>
<reference evidence="2 3" key="1">
    <citation type="journal article" date="2021" name="BMC Genomics">
        <title>Datura genome reveals duplications of psychoactive alkaloid biosynthetic genes and high mutation rate following tissue culture.</title>
        <authorList>
            <person name="Rajewski A."/>
            <person name="Carter-House D."/>
            <person name="Stajich J."/>
            <person name="Litt A."/>
        </authorList>
    </citation>
    <scope>NUCLEOTIDE SEQUENCE [LARGE SCALE GENOMIC DNA]</scope>
    <source>
        <strain evidence="2">AR-01</strain>
    </source>
</reference>
<organism evidence="2 3">
    <name type="scientific">Datura stramonium</name>
    <name type="common">Jimsonweed</name>
    <name type="synonym">Common thornapple</name>
    <dbReference type="NCBI Taxonomy" id="4076"/>
    <lineage>
        <taxon>Eukaryota</taxon>
        <taxon>Viridiplantae</taxon>
        <taxon>Streptophyta</taxon>
        <taxon>Embryophyta</taxon>
        <taxon>Tracheophyta</taxon>
        <taxon>Spermatophyta</taxon>
        <taxon>Magnoliopsida</taxon>
        <taxon>eudicotyledons</taxon>
        <taxon>Gunneridae</taxon>
        <taxon>Pentapetalae</taxon>
        <taxon>asterids</taxon>
        <taxon>lamiids</taxon>
        <taxon>Solanales</taxon>
        <taxon>Solanaceae</taxon>
        <taxon>Solanoideae</taxon>
        <taxon>Datureae</taxon>
        <taxon>Datura</taxon>
    </lineage>
</organism>
<dbReference type="Proteomes" id="UP000823775">
    <property type="component" value="Unassembled WGS sequence"/>
</dbReference>
<name>A0ABS8SY26_DATST</name>
<evidence type="ECO:0000313" key="3">
    <source>
        <dbReference type="Proteomes" id="UP000823775"/>
    </source>
</evidence>
<sequence length="119" mass="13378">MSHERKLQKGDSTPMRIHEAESNGDNPSADNAEEGNDDAEESGDDDTDAEGSLYKDSAAADSNEQVGDSEPATTPEERTTKYDYRIEEMKGIRKLRNEEKVLHFQWMENIIAEDKEGVE</sequence>
<accession>A0ABS8SY26</accession>
<protein>
    <submittedName>
        <fullName evidence="2">Uncharacterized protein</fullName>
    </submittedName>
</protein>
<feature type="compositionally biased region" description="Acidic residues" evidence="1">
    <location>
        <begin position="31"/>
        <end position="49"/>
    </location>
</feature>
<dbReference type="EMBL" id="JACEIK010000913">
    <property type="protein sequence ID" value="MCD7463778.1"/>
    <property type="molecule type" value="Genomic_DNA"/>
</dbReference>
<evidence type="ECO:0000313" key="2">
    <source>
        <dbReference type="EMBL" id="MCD7463778.1"/>
    </source>
</evidence>
<feature type="region of interest" description="Disordered" evidence="1">
    <location>
        <begin position="1"/>
        <end position="81"/>
    </location>
</feature>
<proteinExistence type="predicted"/>